<evidence type="ECO:0000313" key="1">
    <source>
        <dbReference type="EMBL" id="JAH30485.1"/>
    </source>
</evidence>
<dbReference type="EMBL" id="GBXM01078092">
    <property type="protein sequence ID" value="JAH30485.1"/>
    <property type="molecule type" value="Transcribed_RNA"/>
</dbReference>
<proteinExistence type="predicted"/>
<organism evidence="1">
    <name type="scientific">Anguilla anguilla</name>
    <name type="common">European freshwater eel</name>
    <name type="synonym">Muraena anguilla</name>
    <dbReference type="NCBI Taxonomy" id="7936"/>
    <lineage>
        <taxon>Eukaryota</taxon>
        <taxon>Metazoa</taxon>
        <taxon>Chordata</taxon>
        <taxon>Craniata</taxon>
        <taxon>Vertebrata</taxon>
        <taxon>Euteleostomi</taxon>
        <taxon>Actinopterygii</taxon>
        <taxon>Neopterygii</taxon>
        <taxon>Teleostei</taxon>
        <taxon>Anguilliformes</taxon>
        <taxon>Anguillidae</taxon>
        <taxon>Anguilla</taxon>
    </lineage>
</organism>
<name>A0A0E9RPZ9_ANGAN</name>
<accession>A0A0E9RPZ9</accession>
<dbReference type="AlphaFoldDB" id="A0A0E9RPZ9"/>
<sequence>MPLVNVCETNCCNLCYTKIRID</sequence>
<reference evidence="1" key="1">
    <citation type="submission" date="2014-11" db="EMBL/GenBank/DDBJ databases">
        <authorList>
            <person name="Amaro Gonzalez C."/>
        </authorList>
    </citation>
    <scope>NUCLEOTIDE SEQUENCE</scope>
</reference>
<protein>
    <submittedName>
        <fullName evidence="1">Uncharacterized protein</fullName>
    </submittedName>
</protein>
<reference evidence="1" key="2">
    <citation type="journal article" date="2015" name="Fish Shellfish Immunol.">
        <title>Early steps in the European eel (Anguilla anguilla)-Vibrio vulnificus interaction in the gills: Role of the RtxA13 toxin.</title>
        <authorList>
            <person name="Callol A."/>
            <person name="Pajuelo D."/>
            <person name="Ebbesson L."/>
            <person name="Teles M."/>
            <person name="MacKenzie S."/>
            <person name="Amaro C."/>
        </authorList>
    </citation>
    <scope>NUCLEOTIDE SEQUENCE</scope>
</reference>